<evidence type="ECO:0000259" key="1">
    <source>
        <dbReference type="Pfam" id="PF00561"/>
    </source>
</evidence>
<protein>
    <recommendedName>
        <fullName evidence="1">AB hydrolase-1 domain-containing protein</fullName>
    </recommendedName>
</protein>
<name>A0A0D1ZQX1_9EURO</name>
<dbReference type="RefSeq" id="XP_016250617.1">
    <property type="nucleotide sequence ID" value="XM_016393098.1"/>
</dbReference>
<dbReference type="PANTHER" id="PTHR43798:SF33">
    <property type="entry name" value="HYDROLASE, PUTATIVE (AFU_ORTHOLOGUE AFUA_2G14860)-RELATED"/>
    <property type="match status" value="1"/>
</dbReference>
<dbReference type="AlphaFoldDB" id="A0A0D1ZQX1"/>
<organism evidence="2 3">
    <name type="scientific">Cladophialophora immunda</name>
    <dbReference type="NCBI Taxonomy" id="569365"/>
    <lineage>
        <taxon>Eukaryota</taxon>
        <taxon>Fungi</taxon>
        <taxon>Dikarya</taxon>
        <taxon>Ascomycota</taxon>
        <taxon>Pezizomycotina</taxon>
        <taxon>Eurotiomycetes</taxon>
        <taxon>Chaetothyriomycetidae</taxon>
        <taxon>Chaetothyriales</taxon>
        <taxon>Herpotrichiellaceae</taxon>
        <taxon>Cladophialophora</taxon>
    </lineage>
</organism>
<dbReference type="GO" id="GO:0046464">
    <property type="term" value="P:acylglycerol catabolic process"/>
    <property type="evidence" value="ECO:0007669"/>
    <property type="project" value="TreeGrafter"/>
</dbReference>
<sequence length="315" mass="35997">MTTTAQILSHAESVKVFGRAAYLRHVDPEIRIYYVESFPSDRQKKTKGTILLVHGFPQTSFQFRHVMAPLAEAGYHVIAPDLLGHGFSSKPIGNINQQDPFTARSLAKDLHQLVTEHIGVKEKIHLVGYDIGGIVTHPYACQFPESVASVTWGENLLPGSKFYDMYKHTRKMWHFDFHSHNTELAVALVSGKERLYVKYFFDRQMQNQTVFPPEVVDFYAQQYAAPDSLRCAFLVYRAFEADAADNLKWRRESGKVKIRNMMLSGERSFHADEAVEMAREFYEDVQIGTVPEAGHYLAEENPKGFVDELLKFIES</sequence>
<evidence type="ECO:0000313" key="2">
    <source>
        <dbReference type="EMBL" id="KIW30401.1"/>
    </source>
</evidence>
<gene>
    <name evidence="2" type="ORF">PV07_06146</name>
</gene>
<dbReference type="OrthoDB" id="284184at2759"/>
<dbReference type="GO" id="GO:0047372">
    <property type="term" value="F:monoacylglycerol lipase activity"/>
    <property type="evidence" value="ECO:0007669"/>
    <property type="project" value="TreeGrafter"/>
</dbReference>
<dbReference type="EMBL" id="KN847042">
    <property type="protein sequence ID" value="KIW30401.1"/>
    <property type="molecule type" value="Genomic_DNA"/>
</dbReference>
<dbReference type="VEuPathDB" id="FungiDB:PV07_06146"/>
<evidence type="ECO:0000313" key="3">
    <source>
        <dbReference type="Proteomes" id="UP000054466"/>
    </source>
</evidence>
<dbReference type="PRINTS" id="PR00412">
    <property type="entry name" value="EPOXHYDRLASE"/>
</dbReference>
<dbReference type="Pfam" id="PF00561">
    <property type="entry name" value="Abhydrolase_1"/>
    <property type="match status" value="1"/>
</dbReference>
<dbReference type="SUPFAM" id="SSF53474">
    <property type="entry name" value="alpha/beta-Hydrolases"/>
    <property type="match status" value="1"/>
</dbReference>
<dbReference type="InterPro" id="IPR050266">
    <property type="entry name" value="AB_hydrolase_sf"/>
</dbReference>
<accession>A0A0D1ZQX1</accession>
<dbReference type="Gene3D" id="3.40.50.1820">
    <property type="entry name" value="alpha/beta hydrolase"/>
    <property type="match status" value="1"/>
</dbReference>
<dbReference type="Proteomes" id="UP000054466">
    <property type="component" value="Unassembled WGS sequence"/>
</dbReference>
<feature type="domain" description="AB hydrolase-1" evidence="1">
    <location>
        <begin position="49"/>
        <end position="151"/>
    </location>
</feature>
<dbReference type="PANTHER" id="PTHR43798">
    <property type="entry name" value="MONOACYLGLYCEROL LIPASE"/>
    <property type="match status" value="1"/>
</dbReference>
<dbReference type="STRING" id="569365.A0A0D1ZQX1"/>
<dbReference type="GeneID" id="27345340"/>
<dbReference type="GO" id="GO:0016020">
    <property type="term" value="C:membrane"/>
    <property type="evidence" value="ECO:0007669"/>
    <property type="project" value="TreeGrafter"/>
</dbReference>
<dbReference type="PRINTS" id="PR00111">
    <property type="entry name" value="ABHYDROLASE"/>
</dbReference>
<dbReference type="InterPro" id="IPR000639">
    <property type="entry name" value="Epox_hydrolase-like"/>
</dbReference>
<dbReference type="InterPro" id="IPR029058">
    <property type="entry name" value="AB_hydrolase_fold"/>
</dbReference>
<dbReference type="InterPro" id="IPR000073">
    <property type="entry name" value="AB_hydrolase_1"/>
</dbReference>
<proteinExistence type="predicted"/>
<reference evidence="2 3" key="1">
    <citation type="submission" date="2015-01" db="EMBL/GenBank/DDBJ databases">
        <title>The Genome Sequence of Cladophialophora immunda CBS83496.</title>
        <authorList>
            <consortium name="The Broad Institute Genomics Platform"/>
            <person name="Cuomo C."/>
            <person name="de Hoog S."/>
            <person name="Gorbushina A."/>
            <person name="Stielow B."/>
            <person name="Teixiera M."/>
            <person name="Abouelleil A."/>
            <person name="Chapman S.B."/>
            <person name="Priest M."/>
            <person name="Young S.K."/>
            <person name="Wortman J."/>
            <person name="Nusbaum C."/>
            <person name="Birren B."/>
        </authorList>
    </citation>
    <scope>NUCLEOTIDE SEQUENCE [LARGE SCALE GENOMIC DNA]</scope>
    <source>
        <strain evidence="2 3">CBS 83496</strain>
    </source>
</reference>
<dbReference type="HOGENOM" id="CLU_020336_7_1_1"/>
<keyword evidence="3" id="KW-1185">Reference proteome</keyword>